<dbReference type="PANTHER" id="PTHR42884:SF14">
    <property type="entry name" value="NEUROENDOCRINE CONVERTASE 1"/>
    <property type="match status" value="1"/>
</dbReference>
<comment type="similarity">
    <text evidence="2">Belongs to the peptidase S8 family. Furin subfamily.</text>
</comment>
<dbReference type="AlphaFoldDB" id="A0A4P9XQA6"/>
<dbReference type="PROSITE" id="PS00137">
    <property type="entry name" value="SUBTILASE_HIS"/>
    <property type="match status" value="1"/>
</dbReference>
<evidence type="ECO:0000313" key="16">
    <source>
        <dbReference type="EMBL" id="RKP08215.1"/>
    </source>
</evidence>
<evidence type="ECO:0000256" key="4">
    <source>
        <dbReference type="ARBA" id="ARBA00022692"/>
    </source>
</evidence>
<evidence type="ECO:0000256" key="10">
    <source>
        <dbReference type="ARBA" id="ARBA00023136"/>
    </source>
</evidence>
<feature type="domain" description="P/Homo B" evidence="15">
    <location>
        <begin position="370"/>
        <end position="505"/>
    </location>
</feature>
<feature type="active site" description="Charge relay system" evidence="13 14">
    <location>
        <position position="294"/>
    </location>
</feature>
<keyword evidence="4" id="KW-0812">Transmembrane</keyword>
<dbReference type="PROSITE" id="PS51829">
    <property type="entry name" value="P_HOMO_B"/>
    <property type="match status" value="1"/>
</dbReference>
<dbReference type="EMBL" id="KZ992625">
    <property type="protein sequence ID" value="RKP08215.1"/>
    <property type="molecule type" value="Genomic_DNA"/>
</dbReference>
<keyword evidence="3 14" id="KW-0645">Protease</keyword>
<evidence type="ECO:0000256" key="7">
    <source>
        <dbReference type="ARBA" id="ARBA00022825"/>
    </source>
</evidence>
<dbReference type="STRING" id="78915.A0A4P9XQA6"/>
<evidence type="ECO:0000256" key="1">
    <source>
        <dbReference type="ARBA" id="ARBA00004370"/>
    </source>
</evidence>
<evidence type="ECO:0000259" key="15">
    <source>
        <dbReference type="PROSITE" id="PS51829"/>
    </source>
</evidence>
<dbReference type="InterPro" id="IPR023828">
    <property type="entry name" value="Peptidase_S8_Ser-AS"/>
</dbReference>
<sequence>MQVVSAVRTISPQIPRKRYRRGIIPPSNSLEEQQKIVEKLDIHDPGYWRQWHLFNSEQQSNDINVTGVWQQNITGKGVVIALVDDGIDFTSEDIKDNFFAEGSHDYNDNVKLPMPRLREDVHGTRCAGEVAAVRNDVCGVGIAYNAKVAGIRILSKEITDVDEALSLNYGYQDNHIYSCSWGPPDDGQSMEGPHDIVEKAIVNGVENGRGGKGTVFVFASGNGGSFDDHCNSDGYTNSIYSITVGSIDRFNRHPYYSEACSAMMVVTYSSGGGSFIYTTDIGKNSCTERHGGTSAAAPLAAGIYALVLSVRPDLTWRDMQHLTVRSAIPITEEDESWSKTAAGWMHSNKFGFGKIDSYQIVEMAKTHQLVGRQVWIEQPFQPVEQRIPNNELGVNSTVAVTREMVDHVQFRQLEHITVTVNIDHQRRGDVEVFLISPNHIVSQLAATRKNDESGDGFRYWRFMTVKHWQVSPLGNWTLNVRDRINPEMTGTFHNWTMKLWGEGPTVE</sequence>
<keyword evidence="8" id="KW-0106">Calcium</keyword>
<evidence type="ECO:0000256" key="13">
    <source>
        <dbReference type="PIRSR" id="PIRSR615500-1"/>
    </source>
</evidence>
<gene>
    <name evidence="16" type="ORF">THASP1DRAFT_15941</name>
</gene>
<dbReference type="InterPro" id="IPR036852">
    <property type="entry name" value="Peptidase_S8/S53_dom_sf"/>
</dbReference>
<evidence type="ECO:0000256" key="14">
    <source>
        <dbReference type="PROSITE-ProRule" id="PRU01240"/>
    </source>
</evidence>
<keyword evidence="6 14" id="KW-0378">Hydrolase</keyword>
<keyword evidence="17" id="KW-1185">Reference proteome</keyword>
<dbReference type="FunFam" id="3.40.50.200:FF:000005">
    <property type="entry name" value="Proprotein convertase subtilisin/kexin type 7"/>
    <property type="match status" value="1"/>
</dbReference>
<dbReference type="GO" id="GO:0004252">
    <property type="term" value="F:serine-type endopeptidase activity"/>
    <property type="evidence" value="ECO:0007669"/>
    <property type="project" value="UniProtKB-UniRule"/>
</dbReference>
<organism evidence="16 17">
    <name type="scientific">Thamnocephalis sphaerospora</name>
    <dbReference type="NCBI Taxonomy" id="78915"/>
    <lineage>
        <taxon>Eukaryota</taxon>
        <taxon>Fungi</taxon>
        <taxon>Fungi incertae sedis</taxon>
        <taxon>Zoopagomycota</taxon>
        <taxon>Zoopagomycotina</taxon>
        <taxon>Zoopagomycetes</taxon>
        <taxon>Zoopagales</taxon>
        <taxon>Sigmoideomycetaceae</taxon>
        <taxon>Thamnocephalis</taxon>
    </lineage>
</organism>
<dbReference type="InterPro" id="IPR008979">
    <property type="entry name" value="Galactose-bd-like_sf"/>
</dbReference>
<dbReference type="InterPro" id="IPR000209">
    <property type="entry name" value="Peptidase_S8/S53_dom"/>
</dbReference>
<dbReference type="InterPro" id="IPR022398">
    <property type="entry name" value="Peptidase_S8_His-AS"/>
</dbReference>
<evidence type="ECO:0000256" key="12">
    <source>
        <dbReference type="ARBA" id="ARBA00023180"/>
    </source>
</evidence>
<evidence type="ECO:0000256" key="3">
    <source>
        <dbReference type="ARBA" id="ARBA00022670"/>
    </source>
</evidence>
<dbReference type="SUPFAM" id="SSF52743">
    <property type="entry name" value="Subtilisin-like"/>
    <property type="match status" value="1"/>
</dbReference>
<dbReference type="CDD" id="cd04059">
    <property type="entry name" value="Peptidases_S8_Protein_convertases_Kexins_Furin-like"/>
    <property type="match status" value="1"/>
</dbReference>
<feature type="active site" description="Charge relay system" evidence="13 14">
    <location>
        <position position="122"/>
    </location>
</feature>
<dbReference type="Gene3D" id="3.40.50.200">
    <property type="entry name" value="Peptidase S8/S53 domain"/>
    <property type="match status" value="1"/>
</dbReference>
<dbReference type="PROSITE" id="PS00138">
    <property type="entry name" value="SUBTILASE_SER"/>
    <property type="match status" value="1"/>
</dbReference>
<evidence type="ECO:0000256" key="8">
    <source>
        <dbReference type="ARBA" id="ARBA00022837"/>
    </source>
</evidence>
<keyword evidence="7 14" id="KW-0720">Serine protease</keyword>
<dbReference type="OrthoDB" id="300641at2759"/>
<dbReference type="SUPFAM" id="SSF49785">
    <property type="entry name" value="Galactose-binding domain-like"/>
    <property type="match status" value="1"/>
</dbReference>
<dbReference type="GO" id="GO:0000139">
    <property type="term" value="C:Golgi membrane"/>
    <property type="evidence" value="ECO:0007669"/>
    <property type="project" value="TreeGrafter"/>
</dbReference>
<dbReference type="GO" id="GO:0016485">
    <property type="term" value="P:protein processing"/>
    <property type="evidence" value="ECO:0007669"/>
    <property type="project" value="TreeGrafter"/>
</dbReference>
<dbReference type="InterPro" id="IPR015500">
    <property type="entry name" value="Peptidase_S8_subtilisin-rel"/>
</dbReference>
<dbReference type="FunFam" id="2.60.120.260:FF:000026">
    <property type="entry name" value="proprotein convertase subtilisin/kexin type 7"/>
    <property type="match status" value="1"/>
</dbReference>
<feature type="non-terminal residue" evidence="16">
    <location>
        <position position="507"/>
    </location>
</feature>
<comment type="subcellular location">
    <subcellularLocation>
        <location evidence="1">Membrane</location>
    </subcellularLocation>
</comment>
<dbReference type="GO" id="GO:0005802">
    <property type="term" value="C:trans-Golgi network"/>
    <property type="evidence" value="ECO:0007669"/>
    <property type="project" value="TreeGrafter"/>
</dbReference>
<keyword evidence="5" id="KW-0732">Signal</keyword>
<keyword evidence="9" id="KW-1133">Transmembrane helix</keyword>
<protein>
    <submittedName>
        <fullName evidence="16">Peptidase S8/S53 domain-containing protein</fullName>
    </submittedName>
</protein>
<dbReference type="Pfam" id="PF00082">
    <property type="entry name" value="Peptidase_S8"/>
    <property type="match status" value="1"/>
</dbReference>
<evidence type="ECO:0000256" key="5">
    <source>
        <dbReference type="ARBA" id="ARBA00022729"/>
    </source>
</evidence>
<evidence type="ECO:0000313" key="17">
    <source>
        <dbReference type="Proteomes" id="UP000271241"/>
    </source>
</evidence>
<keyword evidence="11" id="KW-0865">Zymogen</keyword>
<evidence type="ECO:0000256" key="9">
    <source>
        <dbReference type="ARBA" id="ARBA00022989"/>
    </source>
</evidence>
<keyword evidence="12" id="KW-0325">Glycoprotein</keyword>
<evidence type="ECO:0000256" key="2">
    <source>
        <dbReference type="ARBA" id="ARBA00005325"/>
    </source>
</evidence>
<dbReference type="GO" id="GO:0007323">
    <property type="term" value="P:peptide pheromone maturation"/>
    <property type="evidence" value="ECO:0007669"/>
    <property type="project" value="UniProtKB-ARBA"/>
</dbReference>
<dbReference type="PRINTS" id="PR00723">
    <property type="entry name" value="SUBTILISIN"/>
</dbReference>
<dbReference type="PROSITE" id="PS51892">
    <property type="entry name" value="SUBTILASE"/>
    <property type="match status" value="1"/>
</dbReference>
<dbReference type="InterPro" id="IPR002884">
    <property type="entry name" value="P_dom"/>
</dbReference>
<dbReference type="Gene3D" id="2.60.120.260">
    <property type="entry name" value="Galactose-binding domain-like"/>
    <property type="match status" value="1"/>
</dbReference>
<evidence type="ECO:0000256" key="6">
    <source>
        <dbReference type="ARBA" id="ARBA00022801"/>
    </source>
</evidence>
<reference evidence="17" key="1">
    <citation type="journal article" date="2018" name="Nat. Microbiol.">
        <title>Leveraging single-cell genomics to expand the fungal tree of life.</title>
        <authorList>
            <person name="Ahrendt S.R."/>
            <person name="Quandt C.A."/>
            <person name="Ciobanu D."/>
            <person name="Clum A."/>
            <person name="Salamov A."/>
            <person name="Andreopoulos B."/>
            <person name="Cheng J.F."/>
            <person name="Woyke T."/>
            <person name="Pelin A."/>
            <person name="Henrissat B."/>
            <person name="Reynolds N.K."/>
            <person name="Benny G.L."/>
            <person name="Smith M.E."/>
            <person name="James T.Y."/>
            <person name="Grigoriev I.V."/>
        </authorList>
    </citation>
    <scope>NUCLEOTIDE SEQUENCE [LARGE SCALE GENOMIC DNA]</scope>
    <source>
        <strain evidence="17">RSA 1356</strain>
    </source>
</reference>
<keyword evidence="10" id="KW-0472">Membrane</keyword>
<feature type="active site" description="Charge relay system" evidence="13 14">
    <location>
        <position position="84"/>
    </location>
</feature>
<evidence type="ECO:0000256" key="11">
    <source>
        <dbReference type="ARBA" id="ARBA00023145"/>
    </source>
</evidence>
<proteinExistence type="inferred from homology"/>
<dbReference type="PANTHER" id="PTHR42884">
    <property type="entry name" value="PROPROTEIN CONVERTASE SUBTILISIN/KEXIN-RELATED"/>
    <property type="match status" value="1"/>
</dbReference>
<accession>A0A4P9XQA6</accession>
<dbReference type="Pfam" id="PF01483">
    <property type="entry name" value="P_proprotein"/>
    <property type="match status" value="1"/>
</dbReference>
<dbReference type="Proteomes" id="UP000271241">
    <property type="component" value="Unassembled WGS sequence"/>
</dbReference>
<dbReference type="InterPro" id="IPR034182">
    <property type="entry name" value="Kexin/furin"/>
</dbReference>
<name>A0A4P9XQA6_9FUNG</name>